<comment type="caution">
    <text evidence="3">The sequence shown here is derived from an EMBL/GenBank/DDBJ whole genome shotgun (WGS) entry which is preliminary data.</text>
</comment>
<sequence length="76" mass="7985">MQLKIAVAFSILLASAASTTALPPAQLAARSSPQLRARDDTDGRGGARTLTGVPGPIPLCPPQAREHARREQCKPQ</sequence>
<proteinExistence type="predicted"/>
<evidence type="ECO:0000256" key="1">
    <source>
        <dbReference type="SAM" id="MobiDB-lite"/>
    </source>
</evidence>
<feature type="compositionally biased region" description="Basic and acidic residues" evidence="1">
    <location>
        <begin position="36"/>
        <end position="45"/>
    </location>
</feature>
<feature type="compositionally biased region" description="Basic and acidic residues" evidence="1">
    <location>
        <begin position="64"/>
        <end position="76"/>
    </location>
</feature>
<dbReference type="EMBL" id="BPQB01000001">
    <property type="protein sequence ID" value="GJE84003.1"/>
    <property type="molecule type" value="Genomic_DNA"/>
</dbReference>
<protein>
    <submittedName>
        <fullName evidence="3">Uncharacterized protein</fullName>
    </submittedName>
</protein>
<keyword evidence="2" id="KW-0732">Signal</keyword>
<organism evidence="3 4">
    <name type="scientific">Phanerochaete sordida</name>
    <dbReference type="NCBI Taxonomy" id="48140"/>
    <lineage>
        <taxon>Eukaryota</taxon>
        <taxon>Fungi</taxon>
        <taxon>Dikarya</taxon>
        <taxon>Basidiomycota</taxon>
        <taxon>Agaricomycotina</taxon>
        <taxon>Agaricomycetes</taxon>
        <taxon>Polyporales</taxon>
        <taxon>Phanerochaetaceae</taxon>
        <taxon>Phanerochaete</taxon>
    </lineage>
</organism>
<evidence type="ECO:0000313" key="4">
    <source>
        <dbReference type="Proteomes" id="UP000703269"/>
    </source>
</evidence>
<name>A0A9P3FVS8_9APHY</name>
<evidence type="ECO:0000256" key="2">
    <source>
        <dbReference type="SAM" id="SignalP"/>
    </source>
</evidence>
<dbReference type="Proteomes" id="UP000703269">
    <property type="component" value="Unassembled WGS sequence"/>
</dbReference>
<evidence type="ECO:0000313" key="3">
    <source>
        <dbReference type="EMBL" id="GJE84003.1"/>
    </source>
</evidence>
<reference evidence="3 4" key="1">
    <citation type="submission" date="2021-08" db="EMBL/GenBank/DDBJ databases">
        <title>Draft Genome Sequence of Phanerochaete sordida strain YK-624.</title>
        <authorList>
            <person name="Mori T."/>
            <person name="Dohra H."/>
            <person name="Suzuki T."/>
            <person name="Kawagishi H."/>
            <person name="Hirai H."/>
        </authorList>
    </citation>
    <scope>NUCLEOTIDE SEQUENCE [LARGE SCALE GENOMIC DNA]</scope>
    <source>
        <strain evidence="3 4">YK-624</strain>
    </source>
</reference>
<accession>A0A9P3FVS8</accession>
<feature type="signal peptide" evidence="2">
    <location>
        <begin position="1"/>
        <end position="21"/>
    </location>
</feature>
<keyword evidence="4" id="KW-1185">Reference proteome</keyword>
<feature type="region of interest" description="Disordered" evidence="1">
    <location>
        <begin position="22"/>
        <end position="76"/>
    </location>
</feature>
<feature type="chain" id="PRO_5040204407" evidence="2">
    <location>
        <begin position="22"/>
        <end position="76"/>
    </location>
</feature>
<gene>
    <name evidence="3" type="ORF">PsYK624_000770</name>
</gene>
<dbReference type="AlphaFoldDB" id="A0A9P3FVS8"/>